<reference evidence="2 3" key="1">
    <citation type="submission" date="2022-01" db="EMBL/GenBank/DDBJ databases">
        <title>A chromosomal length assembly of Cordylochernes scorpioides.</title>
        <authorList>
            <person name="Zeh D."/>
            <person name="Zeh J."/>
        </authorList>
    </citation>
    <scope>NUCLEOTIDE SEQUENCE [LARGE SCALE GENOMIC DNA]</scope>
    <source>
        <strain evidence="2">IN4F17</strain>
        <tissue evidence="2">Whole Body</tissue>
    </source>
</reference>
<dbReference type="Proteomes" id="UP001235939">
    <property type="component" value="Chromosome 09"/>
</dbReference>
<organism evidence="2 3">
    <name type="scientific">Cordylochernes scorpioides</name>
    <dbReference type="NCBI Taxonomy" id="51811"/>
    <lineage>
        <taxon>Eukaryota</taxon>
        <taxon>Metazoa</taxon>
        <taxon>Ecdysozoa</taxon>
        <taxon>Arthropoda</taxon>
        <taxon>Chelicerata</taxon>
        <taxon>Arachnida</taxon>
        <taxon>Pseudoscorpiones</taxon>
        <taxon>Cheliferoidea</taxon>
        <taxon>Chernetidae</taxon>
        <taxon>Cordylochernes</taxon>
    </lineage>
</organism>
<evidence type="ECO:0000313" key="2">
    <source>
        <dbReference type="EMBL" id="UYV71880.1"/>
    </source>
</evidence>
<protein>
    <submittedName>
        <fullName evidence="2">Uncharacterized protein</fullName>
    </submittedName>
</protein>
<gene>
    <name evidence="2" type="ORF">LAZ67_9000862</name>
</gene>
<sequence>MKKKKCVRAPYFPEKGMAEMGVPNYYQILAESQEDVEDDCNTPNQDITANAEISAEELSYIFTVNKRKNGDSPSPLNQGQPHATGASFTVGAVVAFGSPVNGQNHWAEIIETDEAGENSFIQPKRKRNRNCGSRLPRAIATTNRTEIHSSNKVLRNSGCQTSSTRRDQYHKIKATSQASC</sequence>
<dbReference type="EMBL" id="CP092871">
    <property type="protein sequence ID" value="UYV71880.1"/>
    <property type="molecule type" value="Genomic_DNA"/>
</dbReference>
<feature type="region of interest" description="Disordered" evidence="1">
    <location>
        <begin position="155"/>
        <end position="180"/>
    </location>
</feature>
<name>A0ABY6KXR0_9ARAC</name>
<accession>A0ABY6KXR0</accession>
<proteinExistence type="predicted"/>
<keyword evidence="3" id="KW-1185">Reference proteome</keyword>
<evidence type="ECO:0000313" key="3">
    <source>
        <dbReference type="Proteomes" id="UP001235939"/>
    </source>
</evidence>
<evidence type="ECO:0000256" key="1">
    <source>
        <dbReference type="SAM" id="MobiDB-lite"/>
    </source>
</evidence>